<dbReference type="Pfam" id="PF22124">
    <property type="entry name" value="Glyco_hydro_95_cat"/>
    <property type="match status" value="1"/>
</dbReference>
<comment type="caution">
    <text evidence="3">The sequence shown here is derived from an EMBL/GenBank/DDBJ whole genome shotgun (WGS) entry which is preliminary data.</text>
</comment>
<dbReference type="AlphaFoldDB" id="A0A5J4PJV5"/>
<evidence type="ECO:0000313" key="3">
    <source>
        <dbReference type="EMBL" id="KAA6309111.1"/>
    </source>
</evidence>
<dbReference type="InterPro" id="IPR008928">
    <property type="entry name" value="6-hairpin_glycosidase_sf"/>
</dbReference>
<proteinExistence type="predicted"/>
<evidence type="ECO:0000259" key="1">
    <source>
        <dbReference type="Pfam" id="PF21307"/>
    </source>
</evidence>
<protein>
    <recommendedName>
        <fullName evidence="4">Glycosyl hydrolase family 95 N-terminal domain-containing protein</fullName>
    </recommendedName>
</protein>
<feature type="non-terminal residue" evidence="3">
    <location>
        <position position="1"/>
    </location>
</feature>
<dbReference type="GO" id="GO:0004560">
    <property type="term" value="F:alpha-L-fucosidase activity"/>
    <property type="evidence" value="ECO:0007669"/>
    <property type="project" value="TreeGrafter"/>
</dbReference>
<feature type="domain" description="Glycosyl hydrolase family 95 catalytic" evidence="2">
    <location>
        <begin position="1"/>
        <end position="239"/>
    </location>
</feature>
<dbReference type="Pfam" id="PF21307">
    <property type="entry name" value="Glyco_hydro_95_C"/>
    <property type="match status" value="1"/>
</dbReference>
<dbReference type="InterPro" id="IPR049053">
    <property type="entry name" value="AFCA-like_C"/>
</dbReference>
<dbReference type="SUPFAM" id="SSF48208">
    <property type="entry name" value="Six-hairpin glycosidases"/>
    <property type="match status" value="1"/>
</dbReference>
<sequence length="301" mass="33877">EHYLYTGDKVFLKTVGYPLLKQSAQFMLDYMVINPNNGYLMTGPSTSPENTFLFEGKAYSISMMPTCDDVLARELFTACLKSAKVLDCDETFRDSLQQSLDKLPPLQIGKHGQVQEWFEDYDEAYPNHRHTSHLLALYPFSQISFHQTPELAEAAAVTIERRISQKKWEDVEWSRANLINFYARLRKPEKALQSVKMLLTDASRENMLTISAKGIAGALWDIFILDGNEAGAAGIAEMLLQSHEGYIDLLPALPSQWNTGHFKGLCVRGGGEVDAEWSNGIIRNTVLRANVDNTFHLKIPG</sequence>
<dbReference type="GO" id="GO:0005975">
    <property type="term" value="P:carbohydrate metabolic process"/>
    <property type="evidence" value="ECO:0007669"/>
    <property type="project" value="InterPro"/>
</dbReference>
<accession>A0A5J4PJV5</accession>
<reference evidence="3" key="1">
    <citation type="submission" date="2019-03" db="EMBL/GenBank/DDBJ databases">
        <title>Single cell metagenomics reveals metabolic interactions within the superorganism composed of flagellate Streblomastix strix and complex community of Bacteroidetes bacteria on its surface.</title>
        <authorList>
            <person name="Treitli S.C."/>
            <person name="Kolisko M."/>
            <person name="Husnik F."/>
            <person name="Keeling P."/>
            <person name="Hampl V."/>
        </authorList>
    </citation>
    <scope>NUCLEOTIDE SEQUENCE</scope>
    <source>
        <strain evidence="3">STM</strain>
    </source>
</reference>
<dbReference type="Gene3D" id="1.50.10.10">
    <property type="match status" value="1"/>
</dbReference>
<evidence type="ECO:0008006" key="4">
    <source>
        <dbReference type="Google" id="ProtNLM"/>
    </source>
</evidence>
<dbReference type="EMBL" id="SNRY01008118">
    <property type="protein sequence ID" value="KAA6309111.1"/>
    <property type="molecule type" value="Genomic_DNA"/>
</dbReference>
<dbReference type="PANTHER" id="PTHR31084">
    <property type="entry name" value="ALPHA-L-FUCOSIDASE 2"/>
    <property type="match status" value="1"/>
</dbReference>
<feature type="non-terminal residue" evidence="3">
    <location>
        <position position="301"/>
    </location>
</feature>
<dbReference type="PANTHER" id="PTHR31084:SF0">
    <property type="entry name" value="ALPHA-L-FUCOSIDASE 2"/>
    <property type="match status" value="1"/>
</dbReference>
<gene>
    <name evidence="3" type="ORF">EZS27_039337</name>
</gene>
<name>A0A5J4PJV5_9ZZZZ</name>
<feature type="domain" description="Alpha fucosidase A-like C-terminal" evidence="1">
    <location>
        <begin position="241"/>
        <end position="299"/>
    </location>
</feature>
<organism evidence="3">
    <name type="scientific">termite gut metagenome</name>
    <dbReference type="NCBI Taxonomy" id="433724"/>
    <lineage>
        <taxon>unclassified sequences</taxon>
        <taxon>metagenomes</taxon>
        <taxon>organismal metagenomes</taxon>
    </lineage>
</organism>
<dbReference type="InterPro" id="IPR012341">
    <property type="entry name" value="6hp_glycosidase-like_sf"/>
</dbReference>
<evidence type="ECO:0000259" key="2">
    <source>
        <dbReference type="Pfam" id="PF22124"/>
    </source>
</evidence>
<dbReference type="InterPro" id="IPR054363">
    <property type="entry name" value="GH95_cat"/>
</dbReference>